<reference evidence="2 3" key="1">
    <citation type="journal article" date="2011" name="BMC Genomics">
        <title>Genome-wide analysis of the role of GlnR in Streptomyces venezuelae provides new insights into global nitrogen regulation in actinomycetes.</title>
        <authorList>
            <person name="Pullan S.T."/>
            <person name="Bibb M.J."/>
            <person name="Merrick M."/>
        </authorList>
    </citation>
    <scope>NUCLEOTIDE SEQUENCE [LARGE SCALE GENOMIC DNA]</scope>
    <source>
        <strain evidence="3">ATCC 10712 / CBS 650.69 / DSM 40230 / JCM 4526 / NBRC 13096 / PD 04745</strain>
    </source>
</reference>
<dbReference type="RefSeq" id="WP_015033670.1">
    <property type="nucleotide sequence ID" value="NC_018750.1"/>
</dbReference>
<sequence length="102" mass="11405">MTMPKPLSESENVYDFLERVRRNGSLPSLGRAGEIEREAETTNTPAIELFFALLDQFRSEPSQPSGESTSTSSRHPPRTARRAARPCAPVYAPLQPERRPHA</sequence>
<proteinExistence type="predicted"/>
<gene>
    <name evidence="2" type="ordered locus">SVEN_2466</name>
</gene>
<dbReference type="GeneID" id="51863034"/>
<feature type="compositionally biased region" description="Low complexity" evidence="1">
    <location>
        <begin position="59"/>
        <end position="74"/>
    </location>
</feature>
<evidence type="ECO:0000313" key="3">
    <source>
        <dbReference type="Proteomes" id="UP000006854"/>
    </source>
</evidence>
<dbReference type="Proteomes" id="UP000006854">
    <property type="component" value="Chromosome"/>
</dbReference>
<accession>F2R3B0</accession>
<feature type="compositionally biased region" description="Basic residues" evidence="1">
    <location>
        <begin position="75"/>
        <end position="84"/>
    </location>
</feature>
<evidence type="ECO:0000256" key="1">
    <source>
        <dbReference type="SAM" id="MobiDB-lite"/>
    </source>
</evidence>
<keyword evidence="3" id="KW-1185">Reference proteome</keyword>
<dbReference type="KEGG" id="sve:SVEN_2466"/>
<name>F2R3B0_STRVP</name>
<organism evidence="2 3">
    <name type="scientific">Streptomyces venezuelae (strain ATCC 10712 / CBS 650.69 / DSM 40230 / JCM 4526 / NBRC 13096 / PD 04745)</name>
    <dbReference type="NCBI Taxonomy" id="953739"/>
    <lineage>
        <taxon>Bacteria</taxon>
        <taxon>Bacillati</taxon>
        <taxon>Actinomycetota</taxon>
        <taxon>Actinomycetes</taxon>
        <taxon>Kitasatosporales</taxon>
        <taxon>Streptomycetaceae</taxon>
        <taxon>Streptomyces</taxon>
    </lineage>
</organism>
<dbReference type="AlphaFoldDB" id="F2R3B0"/>
<evidence type="ECO:0000313" key="2">
    <source>
        <dbReference type="EMBL" id="CCA55752.1"/>
    </source>
</evidence>
<protein>
    <submittedName>
        <fullName evidence="2">Uncharacterized protein</fullName>
    </submittedName>
</protein>
<dbReference type="EMBL" id="FR845719">
    <property type="protein sequence ID" value="CCA55752.1"/>
    <property type="molecule type" value="Genomic_DNA"/>
</dbReference>
<dbReference type="STRING" id="953739.SVEN_2466"/>
<dbReference type="HOGENOM" id="CLU_2275995_0_0_11"/>
<feature type="region of interest" description="Disordered" evidence="1">
    <location>
        <begin position="58"/>
        <end position="102"/>
    </location>
</feature>